<evidence type="ECO:0000256" key="1">
    <source>
        <dbReference type="ARBA" id="ARBA00022676"/>
    </source>
</evidence>
<keyword evidence="1" id="KW-0328">Glycosyltransferase</keyword>
<evidence type="ECO:0000313" key="4">
    <source>
        <dbReference type="EMBL" id="MFC3199590.1"/>
    </source>
</evidence>
<dbReference type="Gene3D" id="2.115.10.20">
    <property type="entry name" value="Glycosyl hydrolase domain, family 43"/>
    <property type="match status" value="1"/>
</dbReference>
<dbReference type="InterPro" id="IPR023296">
    <property type="entry name" value="Glyco_hydro_beta-prop_sf"/>
</dbReference>
<keyword evidence="2" id="KW-0808">Transferase</keyword>
<organism evidence="4 5">
    <name type="scientific">Parapedobacter deserti</name>
    <dbReference type="NCBI Taxonomy" id="1912957"/>
    <lineage>
        <taxon>Bacteria</taxon>
        <taxon>Pseudomonadati</taxon>
        <taxon>Bacteroidota</taxon>
        <taxon>Sphingobacteriia</taxon>
        <taxon>Sphingobacteriales</taxon>
        <taxon>Sphingobacteriaceae</taxon>
        <taxon>Parapedobacter</taxon>
    </lineage>
</organism>
<evidence type="ECO:0000256" key="2">
    <source>
        <dbReference type="ARBA" id="ARBA00022679"/>
    </source>
</evidence>
<dbReference type="CDD" id="cd18612">
    <property type="entry name" value="GH130_Lin0857-like"/>
    <property type="match status" value="1"/>
</dbReference>
<name>A0ABV7JNB8_9SPHI</name>
<dbReference type="RefSeq" id="WP_379025363.1">
    <property type="nucleotide sequence ID" value="NZ_JBHRTA010000057.1"/>
</dbReference>
<dbReference type="InterPro" id="IPR007184">
    <property type="entry name" value="Mannoside_phosphorylase"/>
</dbReference>
<comment type="caution">
    <text evidence="4">The sequence shown here is derived from an EMBL/GenBank/DDBJ whole genome shotgun (WGS) entry which is preliminary data.</text>
</comment>
<protein>
    <submittedName>
        <fullName evidence="4">Glycoside hydrolase family 130 protein</fullName>
    </submittedName>
</protein>
<sequence length="350" mass="38864">MIDIARRFPENPLVVPKDLSPSSEGLSIICLFNPGAFTFEGKTWLVARVAEGISRKPEVISFPAINDQGKTEIVEVPLNDPELIANDPRKLSYKGLGYLTTISHLRLLCSDNGVDFYEPEGYGPLTGQGTHEKFGIEDCRVTKIDDTFYLTYTAVSDNGVGVGLRLTRDWKNFEHKGMIFPPHNKDCAIFDEKINGKYYALHRPVSIEVGGKYIWLAESSDGLQWGNHQCIVKTRTGLWDSARVGAGAAPIKTPYGWLEIYHGANAEHHYALGAFLMDLDNPAKIISRTVEPIMVPREEYEISGFFGNVVFTNGHIVNGDEVTIYYGAADESICGAKFSIQEILSLLQEL</sequence>
<dbReference type="GO" id="GO:0016787">
    <property type="term" value="F:hydrolase activity"/>
    <property type="evidence" value="ECO:0007669"/>
    <property type="project" value="UniProtKB-KW"/>
</dbReference>
<dbReference type="PANTHER" id="PTHR34106">
    <property type="entry name" value="GLYCOSIDASE"/>
    <property type="match status" value="1"/>
</dbReference>
<keyword evidence="4" id="KW-0378">Hydrolase</keyword>
<dbReference type="EMBL" id="JBHRTA010000057">
    <property type="protein sequence ID" value="MFC3199590.1"/>
    <property type="molecule type" value="Genomic_DNA"/>
</dbReference>
<comment type="similarity">
    <text evidence="3">Belongs to the glycosyl hydrolase 130 family.</text>
</comment>
<dbReference type="PANTHER" id="PTHR34106:SF5">
    <property type="entry name" value="GLYCOSIDASE"/>
    <property type="match status" value="1"/>
</dbReference>
<dbReference type="PIRSF" id="PIRSF016202">
    <property type="entry name" value="PH1107"/>
    <property type="match status" value="1"/>
</dbReference>
<dbReference type="Pfam" id="PF04041">
    <property type="entry name" value="Glyco_hydro_130"/>
    <property type="match status" value="1"/>
</dbReference>
<dbReference type="SUPFAM" id="SSF75005">
    <property type="entry name" value="Arabinanase/levansucrase/invertase"/>
    <property type="match status" value="1"/>
</dbReference>
<keyword evidence="5" id="KW-1185">Reference proteome</keyword>
<reference evidence="5" key="1">
    <citation type="journal article" date="2019" name="Int. J. Syst. Evol. Microbiol.">
        <title>The Global Catalogue of Microorganisms (GCM) 10K type strain sequencing project: providing services to taxonomists for standard genome sequencing and annotation.</title>
        <authorList>
            <consortium name="The Broad Institute Genomics Platform"/>
            <consortium name="The Broad Institute Genome Sequencing Center for Infectious Disease"/>
            <person name="Wu L."/>
            <person name="Ma J."/>
        </authorList>
    </citation>
    <scope>NUCLEOTIDE SEQUENCE [LARGE SCALE GENOMIC DNA]</scope>
    <source>
        <strain evidence="5">KCTC 52416</strain>
    </source>
</reference>
<evidence type="ECO:0000313" key="5">
    <source>
        <dbReference type="Proteomes" id="UP001595526"/>
    </source>
</evidence>
<evidence type="ECO:0000256" key="3">
    <source>
        <dbReference type="ARBA" id="ARBA00024356"/>
    </source>
</evidence>
<proteinExistence type="inferred from homology"/>
<gene>
    <name evidence="4" type="ORF">ACFOET_18380</name>
</gene>
<accession>A0ABV7JNB8</accession>
<dbReference type="Proteomes" id="UP001595526">
    <property type="component" value="Unassembled WGS sequence"/>
</dbReference>